<dbReference type="InterPro" id="IPR053843">
    <property type="entry name" value="DnaD_N"/>
</dbReference>
<dbReference type="EMBL" id="JAMXMC010000021">
    <property type="protein sequence ID" value="MCO5979330.1"/>
    <property type="molecule type" value="Genomic_DNA"/>
</dbReference>
<accession>A0ABT1BSY6</accession>
<organism evidence="2 3">
    <name type="scientific">Ideonella oryzae</name>
    <dbReference type="NCBI Taxonomy" id="2937441"/>
    <lineage>
        <taxon>Bacteria</taxon>
        <taxon>Pseudomonadati</taxon>
        <taxon>Pseudomonadota</taxon>
        <taxon>Betaproteobacteria</taxon>
        <taxon>Burkholderiales</taxon>
        <taxon>Sphaerotilaceae</taxon>
        <taxon>Ideonella</taxon>
    </lineage>
</organism>
<name>A0ABT1BSY6_9BURK</name>
<dbReference type="RefSeq" id="WP_252772278.1">
    <property type="nucleotide sequence ID" value="NZ_JAMXMC010000021.1"/>
</dbReference>
<gene>
    <name evidence="2" type="ORF">M0L44_21730</name>
</gene>
<dbReference type="Gene3D" id="1.10.10.10">
    <property type="entry name" value="Winged helix-like DNA-binding domain superfamily/Winged helix DNA-binding domain"/>
    <property type="match status" value="1"/>
</dbReference>
<dbReference type="Pfam" id="PF21984">
    <property type="entry name" value="DnaD_N"/>
    <property type="match status" value="1"/>
</dbReference>
<evidence type="ECO:0000259" key="1">
    <source>
        <dbReference type="Pfam" id="PF21984"/>
    </source>
</evidence>
<dbReference type="Proteomes" id="UP001204851">
    <property type="component" value="Unassembled WGS sequence"/>
</dbReference>
<protein>
    <submittedName>
        <fullName evidence="2">Helix-turn-helix domain-containing protein</fullName>
    </submittedName>
</protein>
<reference evidence="2 3" key="1">
    <citation type="submission" date="2022-06" db="EMBL/GenBank/DDBJ databases">
        <title>Ideonella sp. NS12-5 Genome sequencing and assembly.</title>
        <authorList>
            <person name="Jung Y."/>
        </authorList>
    </citation>
    <scope>NUCLEOTIDE SEQUENCE [LARGE SCALE GENOMIC DNA]</scope>
    <source>
        <strain evidence="2 3">NS12-5</strain>
    </source>
</reference>
<dbReference type="SUPFAM" id="SSF46785">
    <property type="entry name" value="Winged helix' DNA-binding domain"/>
    <property type="match status" value="1"/>
</dbReference>
<sequence>MSAVSNVVPLPSLPAAAAEKQSEKKFGKTVMSHGLYIVPALILRAQARLLLNSTQMVVLLQLLDFWWAADSSAHPSIKTIAERVDLTPKQVQRTINALVEKGLITRINRTLPDKGKTSNQYKFEGLIAKLKEIEVDFAQARKVRKAAAKPGGIFGNQAST</sequence>
<dbReference type="InterPro" id="IPR036390">
    <property type="entry name" value="WH_DNA-bd_sf"/>
</dbReference>
<keyword evidence="3" id="KW-1185">Reference proteome</keyword>
<evidence type="ECO:0000313" key="3">
    <source>
        <dbReference type="Proteomes" id="UP001204851"/>
    </source>
</evidence>
<comment type="caution">
    <text evidence="2">The sequence shown here is derived from an EMBL/GenBank/DDBJ whole genome shotgun (WGS) entry which is preliminary data.</text>
</comment>
<feature type="domain" description="DnaD N-terminal" evidence="1">
    <location>
        <begin position="38"/>
        <end position="133"/>
    </location>
</feature>
<dbReference type="InterPro" id="IPR036388">
    <property type="entry name" value="WH-like_DNA-bd_sf"/>
</dbReference>
<evidence type="ECO:0000313" key="2">
    <source>
        <dbReference type="EMBL" id="MCO5979330.1"/>
    </source>
</evidence>
<proteinExistence type="predicted"/>